<dbReference type="STRING" id="660518.SAMN05216218_102312"/>
<keyword evidence="5" id="KW-1185">Reference proteome</keyword>
<feature type="domain" description="DUF1508" evidence="2">
    <location>
        <begin position="124"/>
        <end position="171"/>
    </location>
</feature>
<dbReference type="OrthoDB" id="108721at2157"/>
<feature type="compositionally biased region" description="Low complexity" evidence="1">
    <location>
        <begin position="86"/>
        <end position="115"/>
    </location>
</feature>
<proteinExistence type="predicted"/>
<accession>A0A1G7H3C5</accession>
<reference evidence="5" key="1">
    <citation type="submission" date="2016-10" db="EMBL/GenBank/DDBJ databases">
        <authorList>
            <person name="Varghese N."/>
            <person name="Submissions S."/>
        </authorList>
    </citation>
    <scope>NUCLEOTIDE SEQUENCE [LARGE SCALE GENOMIC DNA]</scope>
    <source>
        <strain evidence="5">IBRC-M 10760</strain>
    </source>
</reference>
<evidence type="ECO:0000259" key="2">
    <source>
        <dbReference type="Pfam" id="PF07411"/>
    </source>
</evidence>
<gene>
    <name evidence="4" type="ORF">SAMN05216218_102312</name>
</gene>
<evidence type="ECO:0000313" key="4">
    <source>
        <dbReference type="EMBL" id="SDE94916.1"/>
    </source>
</evidence>
<dbReference type="EMBL" id="FNBK01000002">
    <property type="protein sequence ID" value="SDE94916.1"/>
    <property type="molecule type" value="Genomic_DNA"/>
</dbReference>
<evidence type="ECO:0000256" key="1">
    <source>
        <dbReference type="SAM" id="MobiDB-lite"/>
    </source>
</evidence>
<evidence type="ECO:0000313" key="5">
    <source>
        <dbReference type="Proteomes" id="UP000199076"/>
    </source>
</evidence>
<feature type="region of interest" description="Disordered" evidence="1">
    <location>
        <begin position="73"/>
        <end position="115"/>
    </location>
</feature>
<sequence>MEERLFKQTDERDATATAALLRSLADDLESGTGLDALAGADTDVGVPTEMTVDIEVDHDTETDERELEVELLWDPADERETAVTETAGTDDPSATDSADTTADPTNASADATPASQATFEVFRDKADEWRWRLRHRNGNIVADSGEGYARRKDAMNGLESVQRNALGAEVEIEE</sequence>
<organism evidence="4 5">
    <name type="scientific">Halorientalis regularis</name>
    <dbReference type="NCBI Taxonomy" id="660518"/>
    <lineage>
        <taxon>Archaea</taxon>
        <taxon>Methanobacteriati</taxon>
        <taxon>Methanobacteriota</taxon>
        <taxon>Stenosarchaea group</taxon>
        <taxon>Halobacteria</taxon>
        <taxon>Halobacteriales</taxon>
        <taxon>Haloarculaceae</taxon>
        <taxon>Halorientalis</taxon>
    </lineage>
</organism>
<name>A0A1G7H3C5_9EURY</name>
<dbReference type="NCBIfam" id="TIGR04354">
    <property type="entry name" value="amphi-Trp"/>
    <property type="match status" value="1"/>
</dbReference>
<dbReference type="AlphaFoldDB" id="A0A1G7H3C5"/>
<dbReference type="Gene3D" id="2.30.29.80">
    <property type="match status" value="1"/>
</dbReference>
<dbReference type="InterPro" id="IPR027598">
    <property type="entry name" value="Amphi-Trp_dom"/>
</dbReference>
<dbReference type="InterPro" id="IPR010879">
    <property type="entry name" value="DUF1508"/>
</dbReference>
<dbReference type="RefSeq" id="WP_092688336.1">
    <property type="nucleotide sequence ID" value="NZ_FNBK01000002.1"/>
</dbReference>
<protein>
    <submittedName>
        <fullName evidence="4">Amphi-Trp domain-containing protein</fullName>
    </submittedName>
</protein>
<dbReference type="SUPFAM" id="SSF160113">
    <property type="entry name" value="YegP-like"/>
    <property type="match status" value="1"/>
</dbReference>
<dbReference type="NCBIfam" id="NF041908">
    <property type="entry name" value="HVO_2922"/>
    <property type="match status" value="1"/>
</dbReference>
<evidence type="ECO:0000259" key="3">
    <source>
        <dbReference type="Pfam" id="PF20068"/>
    </source>
</evidence>
<dbReference type="InterPro" id="IPR036913">
    <property type="entry name" value="YegP-like_sf"/>
</dbReference>
<dbReference type="Pfam" id="PF07411">
    <property type="entry name" value="DUF1508"/>
    <property type="match status" value="1"/>
</dbReference>
<dbReference type="Pfam" id="PF20068">
    <property type="entry name" value="Amphi-Trp"/>
    <property type="match status" value="1"/>
</dbReference>
<dbReference type="Proteomes" id="UP000199076">
    <property type="component" value="Unassembled WGS sequence"/>
</dbReference>
<feature type="domain" description="Amphi-Trp" evidence="3">
    <location>
        <begin position="2"/>
        <end position="81"/>
    </location>
</feature>